<evidence type="ECO:0000313" key="2">
    <source>
        <dbReference type="WBParaSite" id="snap_masked-unitig_12247-processed-gene-0.0-mRNA-1"/>
    </source>
</evidence>
<organism evidence="1 2">
    <name type="scientific">Macrostomum lignano</name>
    <dbReference type="NCBI Taxonomy" id="282301"/>
    <lineage>
        <taxon>Eukaryota</taxon>
        <taxon>Metazoa</taxon>
        <taxon>Spiralia</taxon>
        <taxon>Lophotrochozoa</taxon>
        <taxon>Platyhelminthes</taxon>
        <taxon>Rhabditophora</taxon>
        <taxon>Macrostomorpha</taxon>
        <taxon>Macrostomida</taxon>
        <taxon>Macrostomidae</taxon>
        <taxon>Macrostomum</taxon>
    </lineage>
</organism>
<accession>A0A1I8JMC3</accession>
<evidence type="ECO:0000313" key="1">
    <source>
        <dbReference type="Proteomes" id="UP000095280"/>
    </source>
</evidence>
<protein>
    <submittedName>
        <fullName evidence="2">Uncharacterized protein</fullName>
    </submittedName>
</protein>
<proteinExistence type="predicted"/>
<dbReference type="Proteomes" id="UP000095280">
    <property type="component" value="Unplaced"/>
</dbReference>
<name>A0A1I8JMC3_9PLAT</name>
<sequence length="173" mass="19288">SLGNQLEWLELGEAEFERQEEGREKILGYEKYGEIGNAAWDQMDDGCGQGSSRSYRLPPHPGTKLILLHPQPVKTNRPLARLQSQKIIRDSASNNPDGSSSAPLSILADSEEARDKNISVSLRTAARGPAQIPEMLLAPSHIHHCTPNPTRLNRDFQMTRRDAGEAGRLRWQI</sequence>
<keyword evidence="1" id="KW-1185">Reference proteome</keyword>
<reference evidence="2" key="1">
    <citation type="submission" date="2016-11" db="UniProtKB">
        <authorList>
            <consortium name="WormBaseParasite"/>
        </authorList>
    </citation>
    <scope>IDENTIFICATION</scope>
</reference>
<dbReference type="AlphaFoldDB" id="A0A1I8JMC3"/>
<dbReference type="WBParaSite" id="snap_masked-unitig_12247-processed-gene-0.0-mRNA-1">
    <property type="protein sequence ID" value="snap_masked-unitig_12247-processed-gene-0.0-mRNA-1"/>
    <property type="gene ID" value="snap_masked-unitig_12247-processed-gene-0.0"/>
</dbReference>